<feature type="binding site" evidence="13">
    <location>
        <position position="123"/>
    </location>
    <ligand>
        <name>substrate</name>
    </ligand>
</feature>
<keyword evidence="15" id="KW-1185">Reference proteome</keyword>
<evidence type="ECO:0000256" key="6">
    <source>
        <dbReference type="ARBA" id="ARBA00012947"/>
    </source>
</evidence>
<dbReference type="PANTHER" id="PTHR33254">
    <property type="entry name" value="4-HYDROXY-4-METHYL-2-OXOGLUTARATE ALDOLASE 3-RELATED"/>
    <property type="match status" value="1"/>
</dbReference>
<dbReference type="Proteomes" id="UP000019491">
    <property type="component" value="Unassembled WGS sequence"/>
</dbReference>
<evidence type="ECO:0000256" key="3">
    <source>
        <dbReference type="ARBA" id="ARBA00008621"/>
    </source>
</evidence>
<evidence type="ECO:0000256" key="9">
    <source>
        <dbReference type="ARBA" id="ARBA00029596"/>
    </source>
</evidence>
<evidence type="ECO:0000256" key="10">
    <source>
        <dbReference type="ARBA" id="ARBA00030169"/>
    </source>
</evidence>
<feature type="binding site" evidence="13">
    <location>
        <position position="124"/>
    </location>
    <ligand>
        <name>Mg(2+)</name>
        <dbReference type="ChEBI" id="CHEBI:18420"/>
    </ligand>
</feature>
<dbReference type="Gene3D" id="3.50.30.40">
    <property type="entry name" value="Ribonuclease E inhibitor RraA/RraA-like"/>
    <property type="match status" value="1"/>
</dbReference>
<evidence type="ECO:0000256" key="2">
    <source>
        <dbReference type="ARBA" id="ARBA00001968"/>
    </source>
</evidence>
<comment type="subunit">
    <text evidence="4">Homotrimer.</text>
</comment>
<dbReference type="Pfam" id="PF03737">
    <property type="entry name" value="RraA-like"/>
    <property type="match status" value="1"/>
</dbReference>
<evidence type="ECO:0000256" key="11">
    <source>
        <dbReference type="ARBA" id="ARBA00032305"/>
    </source>
</evidence>
<dbReference type="RefSeq" id="WP_037242995.1">
    <property type="nucleotide sequence ID" value="NZ_BAWF01000094.1"/>
</dbReference>
<proteinExistence type="inferred from homology"/>
<comment type="caution">
    <text evidence="14">The sequence shown here is derived from an EMBL/GenBank/DDBJ whole genome shotgun (WGS) entry which is preliminary data.</text>
</comment>
<comment type="catalytic activity">
    <reaction evidence="12">
        <text>oxaloacetate + H(+) = pyruvate + CO2</text>
        <dbReference type="Rhea" id="RHEA:15641"/>
        <dbReference type="ChEBI" id="CHEBI:15361"/>
        <dbReference type="ChEBI" id="CHEBI:15378"/>
        <dbReference type="ChEBI" id="CHEBI:16452"/>
        <dbReference type="ChEBI" id="CHEBI:16526"/>
        <dbReference type="EC" id="4.1.1.112"/>
    </reaction>
</comment>
<evidence type="ECO:0000256" key="5">
    <source>
        <dbReference type="ARBA" id="ARBA00012213"/>
    </source>
</evidence>
<dbReference type="InterPro" id="IPR005493">
    <property type="entry name" value="RraA/RraA-like"/>
</dbReference>
<dbReference type="PANTHER" id="PTHR33254:SF4">
    <property type="entry name" value="4-HYDROXY-4-METHYL-2-OXOGLUTARATE ALDOLASE 3-RELATED"/>
    <property type="match status" value="1"/>
</dbReference>
<evidence type="ECO:0000256" key="4">
    <source>
        <dbReference type="ARBA" id="ARBA00011233"/>
    </source>
</evidence>
<dbReference type="AlphaFoldDB" id="X0QFA0"/>
<dbReference type="EMBL" id="BAWF01000094">
    <property type="protein sequence ID" value="GAF50252.1"/>
    <property type="molecule type" value="Genomic_DNA"/>
</dbReference>
<dbReference type="CDD" id="cd16841">
    <property type="entry name" value="RraA_family"/>
    <property type="match status" value="1"/>
</dbReference>
<evidence type="ECO:0000256" key="13">
    <source>
        <dbReference type="PIRSR" id="PIRSR605493-1"/>
    </source>
</evidence>
<dbReference type="InterPro" id="IPR036704">
    <property type="entry name" value="RraA/RraA-like_sf"/>
</dbReference>
<comment type="function">
    <text evidence="8">Catalyzes the aldol cleavage of 4-hydroxy-4-methyl-2-oxoglutarate (HMG) into 2 molecules of pyruvate. Also contains a secondary oxaloacetate (OAA) decarboxylase activity due to the common pyruvate enolate transition state formed following C-C bond cleavage in the retro-aldol and decarboxylation reactions.</text>
</comment>
<name>X0QFA0_RHOWR</name>
<evidence type="ECO:0000256" key="12">
    <source>
        <dbReference type="ARBA" id="ARBA00047973"/>
    </source>
</evidence>
<evidence type="ECO:0000313" key="14">
    <source>
        <dbReference type="EMBL" id="GAF50252.1"/>
    </source>
</evidence>
<protein>
    <recommendedName>
        <fullName evidence="7">Putative 4-hydroxy-4-methyl-2-oxoglutarate aldolase</fullName>
        <ecNumber evidence="6">4.1.1.112</ecNumber>
        <ecNumber evidence="5">4.1.3.17</ecNumber>
    </recommendedName>
    <alternativeName>
        <fullName evidence="11">Oxaloacetate decarboxylase</fullName>
    </alternativeName>
    <alternativeName>
        <fullName evidence="9">Regulator of ribonuclease activity homolog</fullName>
    </alternativeName>
    <alternativeName>
        <fullName evidence="10">RraA-like protein</fullName>
    </alternativeName>
</protein>
<dbReference type="GO" id="GO:0046872">
    <property type="term" value="F:metal ion binding"/>
    <property type="evidence" value="ECO:0007669"/>
    <property type="project" value="UniProtKB-KW"/>
</dbReference>
<dbReference type="GO" id="GO:0008948">
    <property type="term" value="F:oxaloacetate decarboxylase activity"/>
    <property type="evidence" value="ECO:0007669"/>
    <property type="project" value="UniProtKB-EC"/>
</dbReference>
<dbReference type="OrthoDB" id="943692at2"/>
<evidence type="ECO:0000313" key="15">
    <source>
        <dbReference type="Proteomes" id="UP000019491"/>
    </source>
</evidence>
<evidence type="ECO:0000256" key="7">
    <source>
        <dbReference type="ARBA" id="ARBA00016549"/>
    </source>
</evidence>
<dbReference type="EC" id="4.1.3.17" evidence="5"/>
<accession>X0QFA0</accession>
<organism evidence="14 15">
    <name type="scientific">Rhodococcus wratislaviensis NBRC 100605</name>
    <dbReference type="NCBI Taxonomy" id="1219028"/>
    <lineage>
        <taxon>Bacteria</taxon>
        <taxon>Bacillati</taxon>
        <taxon>Actinomycetota</taxon>
        <taxon>Actinomycetes</taxon>
        <taxon>Mycobacteriales</taxon>
        <taxon>Nocardiaceae</taxon>
        <taxon>Rhodococcus</taxon>
    </lineage>
</organism>
<keyword evidence="13" id="KW-0460">Magnesium</keyword>
<comment type="catalytic activity">
    <reaction evidence="1">
        <text>4-hydroxy-4-methyl-2-oxoglutarate = 2 pyruvate</text>
        <dbReference type="Rhea" id="RHEA:22748"/>
        <dbReference type="ChEBI" id="CHEBI:15361"/>
        <dbReference type="ChEBI" id="CHEBI:58276"/>
        <dbReference type="EC" id="4.1.3.17"/>
    </reaction>
</comment>
<feature type="binding site" evidence="13">
    <location>
        <begin position="101"/>
        <end position="104"/>
    </location>
    <ligand>
        <name>substrate</name>
    </ligand>
</feature>
<evidence type="ECO:0000256" key="1">
    <source>
        <dbReference type="ARBA" id="ARBA00001342"/>
    </source>
</evidence>
<dbReference type="GO" id="GO:0047443">
    <property type="term" value="F:4-hydroxy-4-methyl-2-oxoglutarate aldolase activity"/>
    <property type="evidence" value="ECO:0007669"/>
    <property type="project" value="UniProtKB-EC"/>
</dbReference>
<comment type="cofactor">
    <cofactor evidence="2">
        <name>a divalent metal cation</name>
        <dbReference type="ChEBI" id="CHEBI:60240"/>
    </cofactor>
</comment>
<evidence type="ECO:0000256" key="8">
    <source>
        <dbReference type="ARBA" id="ARBA00025046"/>
    </source>
</evidence>
<comment type="similarity">
    <text evidence="3">Belongs to the class II aldolase/RraA-like family.</text>
</comment>
<comment type="cofactor">
    <cofactor evidence="13">
        <name>Mg(2+)</name>
        <dbReference type="ChEBI" id="CHEBI:18420"/>
    </cofactor>
</comment>
<keyword evidence="13" id="KW-0479">Metal-binding</keyword>
<dbReference type="EC" id="4.1.1.112" evidence="6"/>
<gene>
    <name evidence="14" type="ORF">RW1_094_02930</name>
</gene>
<sequence length="212" mass="21746">MSELDGAQLRISAGWTRPAPELVAEFARFQVANLGDAMERLGICDSGISPIWAGAKFVGTALPILTTAGDNAAIIKAQEFIQPGDVVMVNGAGDLGRALIGDNLVQRFAARGAAGAVVDGCVRDRDTIENLGFPVFARGVTPAGPFKNGPGVIGEDVAIGGVVFHPGDIVCADSDGIIVIPPARAREVLDAVLAVVAREEALDAEVAAATFS</sequence>
<reference evidence="14 15" key="1">
    <citation type="submission" date="2014-02" db="EMBL/GenBank/DDBJ databases">
        <title>Whole genome shotgun sequence of Rhodococcus wratislaviensis NBRC 100605.</title>
        <authorList>
            <person name="Hosoyama A."/>
            <person name="Tsuchikane K."/>
            <person name="Yoshida I."/>
            <person name="Ohji S."/>
            <person name="Ichikawa N."/>
            <person name="Yamazoe A."/>
            <person name="Fujita N."/>
        </authorList>
    </citation>
    <scope>NUCLEOTIDE SEQUENCE [LARGE SCALE GENOMIC DNA]</scope>
    <source>
        <strain evidence="14 15">NBRC 100605</strain>
    </source>
</reference>
<dbReference type="SUPFAM" id="SSF89562">
    <property type="entry name" value="RraA-like"/>
    <property type="match status" value="1"/>
</dbReference>